<keyword evidence="4" id="KW-0788">Thiol protease</keyword>
<protein>
    <submittedName>
        <fullName evidence="7">Murein DD-endopeptidase MepH</fullName>
        <ecNumber evidence="7">3.4.-.-</ecNumber>
    </submittedName>
</protein>
<feature type="chain" id="PRO_5027103016" evidence="5">
    <location>
        <begin position="23"/>
        <end position="165"/>
    </location>
</feature>
<dbReference type="SUPFAM" id="SSF54001">
    <property type="entry name" value="Cysteine proteinases"/>
    <property type="match status" value="1"/>
</dbReference>
<dbReference type="Gene3D" id="3.90.1720.10">
    <property type="entry name" value="endopeptidase domain like (from Nostoc punctiforme)"/>
    <property type="match status" value="1"/>
</dbReference>
<gene>
    <name evidence="7" type="primary">mepH</name>
    <name evidence="7" type="ORF">PCLFYP37_00945</name>
</gene>
<dbReference type="InterPro" id="IPR000064">
    <property type="entry name" value="NLP_P60_dom"/>
</dbReference>
<keyword evidence="2" id="KW-0645">Protease</keyword>
<dbReference type="PANTHER" id="PTHR47053">
    <property type="entry name" value="MUREIN DD-ENDOPEPTIDASE MEPH-RELATED"/>
    <property type="match status" value="1"/>
</dbReference>
<name>A0A6N2Z132_9BACT</name>
<feature type="domain" description="NlpC/P60" evidence="6">
    <location>
        <begin position="34"/>
        <end position="164"/>
    </location>
</feature>
<sequence>MMRCLWSLFVLCALFCVSPVSAQTLLSEEIKEDSVTGQDVVEKAKEFIGVPYRYGQMNPKRGFDCSGFTTYVFKSLNICLTRSSRSQFREGVKIDDRRDLQQGDLVFFTGTRSKKTIGHVGIVTDVNEETGEFEFIHAGRKGICINSSSDGYYDRRYVGARRVLG</sequence>
<comment type="similarity">
    <text evidence="1">Belongs to the peptidase C40 family.</text>
</comment>
<dbReference type="RefSeq" id="WP_412443164.1">
    <property type="nucleotide sequence ID" value="NZ_CACRUT010000005.1"/>
</dbReference>
<organism evidence="7">
    <name type="scientific">Paraprevotella clara</name>
    <dbReference type="NCBI Taxonomy" id="454154"/>
    <lineage>
        <taxon>Bacteria</taxon>
        <taxon>Pseudomonadati</taxon>
        <taxon>Bacteroidota</taxon>
        <taxon>Bacteroidia</taxon>
        <taxon>Bacteroidales</taxon>
        <taxon>Prevotellaceae</taxon>
        <taxon>Paraprevotella</taxon>
    </lineage>
</organism>
<keyword evidence="5" id="KW-0732">Signal</keyword>
<evidence type="ECO:0000259" key="6">
    <source>
        <dbReference type="PROSITE" id="PS51935"/>
    </source>
</evidence>
<evidence type="ECO:0000256" key="2">
    <source>
        <dbReference type="ARBA" id="ARBA00022670"/>
    </source>
</evidence>
<dbReference type="GO" id="GO:0008234">
    <property type="term" value="F:cysteine-type peptidase activity"/>
    <property type="evidence" value="ECO:0007669"/>
    <property type="project" value="UniProtKB-KW"/>
</dbReference>
<dbReference type="AlphaFoldDB" id="A0A6N2Z132"/>
<dbReference type="PROSITE" id="PS51935">
    <property type="entry name" value="NLPC_P60"/>
    <property type="match status" value="1"/>
</dbReference>
<evidence type="ECO:0000256" key="1">
    <source>
        <dbReference type="ARBA" id="ARBA00007074"/>
    </source>
</evidence>
<evidence type="ECO:0000256" key="3">
    <source>
        <dbReference type="ARBA" id="ARBA00022801"/>
    </source>
</evidence>
<reference evidence="7" key="1">
    <citation type="submission" date="2019-11" db="EMBL/GenBank/DDBJ databases">
        <authorList>
            <person name="Feng L."/>
        </authorList>
    </citation>
    <scope>NUCLEOTIDE SEQUENCE</scope>
    <source>
        <strain evidence="7">PclaraLFYP37</strain>
    </source>
</reference>
<accession>A0A6N2Z132</accession>
<keyword evidence="3 7" id="KW-0378">Hydrolase</keyword>
<evidence type="ECO:0000313" key="7">
    <source>
        <dbReference type="EMBL" id="VYT71827.1"/>
    </source>
</evidence>
<evidence type="ECO:0000256" key="4">
    <source>
        <dbReference type="ARBA" id="ARBA00022807"/>
    </source>
</evidence>
<evidence type="ECO:0000256" key="5">
    <source>
        <dbReference type="SAM" id="SignalP"/>
    </source>
</evidence>
<dbReference type="Pfam" id="PF00877">
    <property type="entry name" value="NLPC_P60"/>
    <property type="match status" value="1"/>
</dbReference>
<dbReference type="InterPro" id="IPR038765">
    <property type="entry name" value="Papain-like_cys_pep_sf"/>
</dbReference>
<dbReference type="GO" id="GO:0006508">
    <property type="term" value="P:proteolysis"/>
    <property type="evidence" value="ECO:0007669"/>
    <property type="project" value="UniProtKB-KW"/>
</dbReference>
<dbReference type="PANTHER" id="PTHR47053:SF1">
    <property type="entry name" value="MUREIN DD-ENDOPEPTIDASE MEPH-RELATED"/>
    <property type="match status" value="1"/>
</dbReference>
<dbReference type="EC" id="3.4.-.-" evidence="7"/>
<feature type="signal peptide" evidence="5">
    <location>
        <begin position="1"/>
        <end position="22"/>
    </location>
</feature>
<dbReference type="EMBL" id="CACRUT010000005">
    <property type="protein sequence ID" value="VYT71827.1"/>
    <property type="molecule type" value="Genomic_DNA"/>
</dbReference>
<proteinExistence type="inferred from homology"/>
<dbReference type="InterPro" id="IPR051202">
    <property type="entry name" value="Peptidase_C40"/>
</dbReference>